<evidence type="ECO:0000313" key="13">
    <source>
        <dbReference type="Proteomes" id="UP000749559"/>
    </source>
</evidence>
<evidence type="ECO:0000256" key="4">
    <source>
        <dbReference type="ARBA" id="ARBA00022737"/>
    </source>
</evidence>
<evidence type="ECO:0000256" key="10">
    <source>
        <dbReference type="SAM" id="SignalP"/>
    </source>
</evidence>
<feature type="disulfide bond" evidence="9">
    <location>
        <begin position="543"/>
        <end position="553"/>
    </location>
</feature>
<keyword evidence="8" id="KW-0325">Glycoprotein</keyword>
<feature type="domain" description="SRCR" evidence="11">
    <location>
        <begin position="881"/>
        <end position="924"/>
    </location>
</feature>
<feature type="domain" description="SRCR" evidence="11">
    <location>
        <begin position="694"/>
        <end position="791"/>
    </location>
</feature>
<dbReference type="SMART" id="SM00202">
    <property type="entry name" value="SR"/>
    <property type="match status" value="9"/>
</dbReference>
<keyword evidence="13" id="KW-1185">Reference proteome</keyword>
<evidence type="ECO:0000256" key="1">
    <source>
        <dbReference type="ARBA" id="ARBA00004167"/>
    </source>
</evidence>
<feature type="domain" description="SRCR" evidence="11">
    <location>
        <begin position="582"/>
        <end position="674"/>
    </location>
</feature>
<feature type="domain" description="SRCR" evidence="11">
    <location>
        <begin position="968"/>
        <end position="1062"/>
    </location>
</feature>
<feature type="domain" description="SRCR" evidence="11">
    <location>
        <begin position="156"/>
        <end position="254"/>
    </location>
</feature>
<dbReference type="SUPFAM" id="SSF56487">
    <property type="entry name" value="SRCR-like"/>
    <property type="match status" value="13"/>
</dbReference>
<dbReference type="GO" id="GO:0016020">
    <property type="term" value="C:membrane"/>
    <property type="evidence" value="ECO:0007669"/>
    <property type="project" value="UniProtKB-SubCell"/>
</dbReference>
<keyword evidence="3 10" id="KW-0732">Signal</keyword>
<feature type="disulfide bond" evidence="9">
    <location>
        <begin position="213"/>
        <end position="223"/>
    </location>
</feature>
<feature type="domain" description="SRCR" evidence="11">
    <location>
        <begin position="479"/>
        <end position="575"/>
    </location>
</feature>
<evidence type="ECO:0000256" key="8">
    <source>
        <dbReference type="ARBA" id="ARBA00023180"/>
    </source>
</evidence>
<evidence type="ECO:0000256" key="2">
    <source>
        <dbReference type="ARBA" id="ARBA00022692"/>
    </source>
</evidence>
<sequence length="1689" mass="191753">MLLYYIIAVLSTSGVMARLAHDFDARLTGNEASQGQGRVEVYFKRKWRRVCNYGWDVNDAKVICRQLGYDPEGSETQIYKSDTKAHRRNPKKWGGHGRKGRKYGVQNVKCNGNETFIGQCETPEWLKTPKCEKNHDAIAICKKDESNATVRITDTGVIELKHEGVWGTVMNPGNTKLLADVACRQLGYEFGLKHRYWPKTVYRGPIWNYTLICEGSARNLQDCKTEFRNYTDSMTLLTGICEPKFRLRKGLITSGLKSGLLEVFVSNKWYLACEKSPYKGCKWLGLETKYARTTEVTNDTSYEVAYIACRTGYRGEIDETELSKCQTIISIAGDWKRLVQSPGMCKDIVLRNKLPYEIACPDGPESAVSEAIIKLDKGSHGDLKVKVNDTWLLVCGYRWSWYIGFARTICRQLGFESDSNHVGIIQIEWNGYSAKPFIFTDIKCLGSEKHIRECRFSEWNVETGIWGHRPVISCNVSSIRLSEGRYGDIQVFLHDTWLPMCTRNWDMEDSKALCKHLGFKTGRVFIYKYISPSHNYVHTGGRCIGTEKSMYYCRSFSLGRHCHSDFASTVYMSCDMFNDIQIRLKDSVGSLGKPEIVNINKSICSNNWTKTEASIICDSLGFPPEHAIPIYHEQRTFPDTSTFVKFECQATDSGSVCKCVPRVCEYYNVGVKCLDHQPGIDEYIRAKTEFPYLGQVEVNILNNQRGAVCATGWGIKETQVLCRQTGAFNKANRKPMYVSVDSNNVLGGRADPIVMSDVKCNGDEANIAECTFKSGDEASCSSNRRVSVYCHQLRVWMPPKSGLIKVFSGEKHGWRWICGDNFDKPTADVFCFTATGERRAYKINADYVAFRNAGPYVRARRVRYIPFWNGIMARLAHDFDARLTGNEAYKGQGRVEVYFQRKWRRVCNYGWDVNDAKVICRQLGYDPDGSNTQIYKSGYVYTFQKNNDAIAICKKDESDAQVRISDTGVIELKHEGVWGTVINPGELQNIYQGHPRLLANVACRQLGYEFGLKHKYWPKTVYRGPIWNYTLICEGSESNLQDCKTEIRNHTDSMELVTGICEPKFRLRKGLITSGLKSGLLEVFVSNKWHLACGVPSYKGCKWLGLETRYARTTDTKTNDISYEIAYIDCVTRYYHRENDETELSKCQGITSMAGDWALFGHSPGLCYSMYSMFRERLPFEIACPDEPDSAVSAAVIKLDKRSHGEVKVNVNDTWLLVCGNDWAIGFAKTICQQLGYESGLAQVAITFVVHRLSEGTYGNIQAYIRDKWFTMCTSVWDVEDVKVLCKHLGLNIGTVFLYKHPPPDHFIYSSKSCNGSEKSIYDCRRFGFGFGCSWTYHFSVYMACNMSNDIKIHLKDSDGSVGKPFITNFNKGLCSENWTKTEASIICENLGFPPEHAIAIYNQQRTAPHRSNYMKFECQDTDSGIVCGNAKPRVTASRCDYYNIGVQCLDYQPGIHEYIRAKTEFPFMGQVEVYISQDHRGAVCATGWGIKETQVLCRQTGAFNEPDRKPMYVSVDSNNVLGGRADPIVMSDVKCNGDEANIAECTFKSGDEASCSSNRRVSVYCHQLRVWMPPKSGLIKVFSGEKHGWRWICGDSFDKPTADVFCFTATGERRAYKINADYVAFRDAGPYVRARRVRYIPFWNGRIYEWPAIQIKCLGNEYSLGQCDFRAIYNNCTQLAFLGCRTTP</sequence>
<evidence type="ECO:0000256" key="6">
    <source>
        <dbReference type="ARBA" id="ARBA00023136"/>
    </source>
</evidence>
<evidence type="ECO:0000256" key="5">
    <source>
        <dbReference type="ARBA" id="ARBA00022989"/>
    </source>
</evidence>
<dbReference type="Proteomes" id="UP000749559">
    <property type="component" value="Unassembled WGS sequence"/>
</dbReference>
<dbReference type="EMBL" id="CAIIXF020000007">
    <property type="protein sequence ID" value="CAH1788988.1"/>
    <property type="molecule type" value="Genomic_DNA"/>
</dbReference>
<keyword evidence="6" id="KW-0472">Membrane</keyword>
<comment type="subcellular location">
    <subcellularLocation>
        <location evidence="1">Membrane</location>
        <topology evidence="1">Single-pass membrane protein</topology>
    </subcellularLocation>
</comment>
<dbReference type="FunFam" id="3.10.250.10:FF:000016">
    <property type="entry name" value="Scavenger receptor cysteine-rich protein type 12"/>
    <property type="match status" value="1"/>
</dbReference>
<dbReference type="InterPro" id="IPR036772">
    <property type="entry name" value="SRCR-like_dom_sf"/>
</dbReference>
<feature type="domain" description="SRCR" evidence="11">
    <location>
        <begin position="1194"/>
        <end position="1241"/>
    </location>
</feature>
<protein>
    <recommendedName>
        <fullName evidence="11">SRCR domain-containing protein</fullName>
    </recommendedName>
</protein>
<reference evidence="12" key="1">
    <citation type="submission" date="2022-03" db="EMBL/GenBank/DDBJ databases">
        <authorList>
            <person name="Martin C."/>
        </authorList>
    </citation>
    <scope>NUCLEOTIDE SEQUENCE</scope>
</reference>
<keyword evidence="5" id="KW-1133">Transmembrane helix</keyword>
<evidence type="ECO:0000256" key="3">
    <source>
        <dbReference type="ARBA" id="ARBA00022729"/>
    </source>
</evidence>
<evidence type="ECO:0000256" key="9">
    <source>
        <dbReference type="PROSITE-ProRule" id="PRU00196"/>
    </source>
</evidence>
<feature type="domain" description="SRCR" evidence="11">
    <location>
        <begin position="373"/>
        <end position="475"/>
    </location>
</feature>
<feature type="domain" description="SRCR" evidence="11">
    <location>
        <begin position="25"/>
        <end position="142"/>
    </location>
</feature>
<dbReference type="Pfam" id="PF00530">
    <property type="entry name" value="SRCR"/>
    <property type="match status" value="10"/>
</dbReference>
<feature type="domain" description="SRCR" evidence="11">
    <location>
        <begin position="1470"/>
        <end position="1567"/>
    </location>
</feature>
<feature type="disulfide bond" evidence="9">
    <location>
        <begin position="444"/>
        <end position="454"/>
    </location>
</feature>
<feature type="chain" id="PRO_5035935100" description="SRCR domain-containing protein" evidence="10">
    <location>
        <begin position="18"/>
        <end position="1689"/>
    </location>
</feature>
<feature type="signal peptide" evidence="10">
    <location>
        <begin position="1"/>
        <end position="17"/>
    </location>
</feature>
<proteinExistence type="predicted"/>
<dbReference type="PANTHER" id="PTHR19331">
    <property type="entry name" value="SCAVENGER RECEPTOR DOMAIN-CONTAINING"/>
    <property type="match status" value="1"/>
</dbReference>
<feature type="domain" description="SRCR" evidence="11">
    <location>
        <begin position="1569"/>
        <end position="1686"/>
    </location>
</feature>
<dbReference type="Gene3D" id="3.10.250.10">
    <property type="entry name" value="SRCR-like domain"/>
    <property type="match status" value="13"/>
</dbReference>
<feature type="disulfide bond" evidence="9">
    <location>
        <begin position="1536"/>
        <end position="1546"/>
    </location>
</feature>
<feature type="disulfide bond" evidence="9">
    <location>
        <begin position="760"/>
        <end position="770"/>
    </location>
</feature>
<feature type="domain" description="SRCR" evidence="11">
    <location>
        <begin position="1374"/>
        <end position="1450"/>
    </location>
</feature>
<keyword evidence="7 9" id="KW-1015">Disulfide bond</keyword>
<feature type="disulfide bond" evidence="9">
    <location>
        <begin position="1388"/>
        <end position="1449"/>
    </location>
</feature>
<comment type="caution">
    <text evidence="12">The sequence shown here is derived from an EMBL/GenBank/DDBJ whole genome shotgun (WGS) entry which is preliminary data.</text>
</comment>
<gene>
    <name evidence="12" type="ORF">OFUS_LOCUS14427</name>
</gene>
<dbReference type="PANTHER" id="PTHR19331:SF487">
    <property type="entry name" value="SOLUBLE SCAVENGER RECEPTOR CYSTEINE-RICH DOMAIN-CONTAINING PROTEIN SSC5D"/>
    <property type="match status" value="1"/>
</dbReference>
<comment type="caution">
    <text evidence="9">Lacks conserved residue(s) required for the propagation of feature annotation.</text>
</comment>
<feature type="disulfide bond" evidence="9">
    <location>
        <begin position="110"/>
        <end position="120"/>
    </location>
</feature>
<dbReference type="OrthoDB" id="6102859at2759"/>
<dbReference type="InterPro" id="IPR001190">
    <property type="entry name" value="SRCR"/>
</dbReference>
<evidence type="ECO:0000259" key="11">
    <source>
        <dbReference type="PROSITE" id="PS50287"/>
    </source>
</evidence>
<feature type="disulfide bond" evidence="9">
    <location>
        <begin position="1033"/>
        <end position="1043"/>
    </location>
</feature>
<dbReference type="PROSITE" id="PS50287">
    <property type="entry name" value="SRCR_2"/>
    <property type="match status" value="13"/>
</dbReference>
<keyword evidence="4" id="KW-0677">Repeat</keyword>
<feature type="disulfide bond" evidence="9">
    <location>
        <begin position="1314"/>
        <end position="1324"/>
    </location>
</feature>
<evidence type="ECO:0000313" key="12">
    <source>
        <dbReference type="EMBL" id="CAH1788988.1"/>
    </source>
</evidence>
<dbReference type="PRINTS" id="PR00258">
    <property type="entry name" value="SPERACTRCPTR"/>
</dbReference>
<organism evidence="12 13">
    <name type="scientific">Owenia fusiformis</name>
    <name type="common">Polychaete worm</name>
    <dbReference type="NCBI Taxonomy" id="6347"/>
    <lineage>
        <taxon>Eukaryota</taxon>
        <taxon>Metazoa</taxon>
        <taxon>Spiralia</taxon>
        <taxon>Lophotrochozoa</taxon>
        <taxon>Annelida</taxon>
        <taxon>Polychaeta</taxon>
        <taxon>Sedentaria</taxon>
        <taxon>Canalipalpata</taxon>
        <taxon>Sabellida</taxon>
        <taxon>Oweniida</taxon>
        <taxon>Oweniidae</taxon>
        <taxon>Owenia</taxon>
    </lineage>
</organism>
<keyword evidence="2" id="KW-0812">Transmembrane</keyword>
<feature type="disulfide bond" evidence="9">
    <location>
        <begin position="1658"/>
        <end position="1668"/>
    </location>
</feature>
<evidence type="ECO:0000256" key="7">
    <source>
        <dbReference type="ARBA" id="ARBA00023157"/>
    </source>
</evidence>
<feature type="domain" description="SRCR" evidence="11">
    <location>
        <begin position="1246"/>
        <end position="1346"/>
    </location>
</feature>
<accession>A0A8S4P7J7</accession>
<name>A0A8S4P7J7_OWEFU</name>